<reference evidence="3 4" key="1">
    <citation type="submission" date="2019-05" db="EMBL/GenBank/DDBJ databases">
        <authorList>
            <person name="Hariharan J."/>
            <person name="Choudoir M.J."/>
            <person name="Diebold P."/>
            <person name="Panke-Buisse K."/>
            <person name="Buckley D.H."/>
        </authorList>
    </citation>
    <scope>NUCLEOTIDE SEQUENCE [LARGE SCALE GENOMIC DNA]</scope>
    <source>
        <strain evidence="3 4">SUN51</strain>
    </source>
</reference>
<comment type="caution">
    <text evidence="3">The sequence shown here is derived from an EMBL/GenBank/DDBJ whole genome shotgun (WGS) entry which is preliminary data.</text>
</comment>
<keyword evidence="4" id="KW-1185">Reference proteome</keyword>
<dbReference type="PANTHER" id="PTHR33495">
    <property type="entry name" value="ANTI-SIGMA FACTOR ANTAGONIST TM_1081-RELATED-RELATED"/>
    <property type="match status" value="1"/>
</dbReference>
<dbReference type="InterPro" id="IPR036513">
    <property type="entry name" value="STAS_dom_sf"/>
</dbReference>
<dbReference type="EMBL" id="VDFC01000049">
    <property type="protein sequence ID" value="KAA0929831.1"/>
    <property type="molecule type" value="Genomic_DNA"/>
</dbReference>
<accession>A0A5B0AL80</accession>
<protein>
    <submittedName>
        <fullName evidence="3">STAS domain-containing protein</fullName>
    </submittedName>
</protein>
<dbReference type="SUPFAM" id="SSF52091">
    <property type="entry name" value="SpoIIaa-like"/>
    <property type="match status" value="1"/>
</dbReference>
<dbReference type="PROSITE" id="PS50801">
    <property type="entry name" value="STAS"/>
    <property type="match status" value="1"/>
</dbReference>
<evidence type="ECO:0000259" key="2">
    <source>
        <dbReference type="PROSITE" id="PS50801"/>
    </source>
</evidence>
<dbReference type="PANTHER" id="PTHR33495:SF2">
    <property type="entry name" value="ANTI-SIGMA FACTOR ANTAGONIST TM_1081-RELATED"/>
    <property type="match status" value="1"/>
</dbReference>
<dbReference type="Pfam" id="PF01740">
    <property type="entry name" value="STAS"/>
    <property type="match status" value="1"/>
</dbReference>
<name>A0A5B0AL80_9ACTN</name>
<dbReference type="Proteomes" id="UP000324965">
    <property type="component" value="Unassembled WGS sequence"/>
</dbReference>
<gene>
    <name evidence="3" type="ORF">FGF04_30080</name>
</gene>
<evidence type="ECO:0000313" key="4">
    <source>
        <dbReference type="Proteomes" id="UP000324965"/>
    </source>
</evidence>
<evidence type="ECO:0000256" key="1">
    <source>
        <dbReference type="SAM" id="MobiDB-lite"/>
    </source>
</evidence>
<dbReference type="InterPro" id="IPR002645">
    <property type="entry name" value="STAS_dom"/>
</dbReference>
<sequence>MEPVLRGPALGHPLPPAASAAGQGPVSRTGRLVTRRLPTPPVLRHTDRVEPQSPDSSCGSRRALPRPVSFAVLGEQYARNGAWVVTVRGDLDLESLAAQRTQLERTAAAVPVLVLDLTAVTFADSTFLNLLLMVRRATDLRLAGVPCQIVRLLELTGADEVLRLFPTVSEALPASAPTGP</sequence>
<feature type="region of interest" description="Disordered" evidence="1">
    <location>
        <begin position="1"/>
        <end position="62"/>
    </location>
</feature>
<dbReference type="OrthoDB" id="4262547at2"/>
<feature type="compositionally biased region" description="Low complexity" evidence="1">
    <location>
        <begin position="1"/>
        <end position="22"/>
    </location>
</feature>
<evidence type="ECO:0000313" key="3">
    <source>
        <dbReference type="EMBL" id="KAA0929831.1"/>
    </source>
</evidence>
<dbReference type="CDD" id="cd07043">
    <property type="entry name" value="STAS_anti-anti-sigma_factors"/>
    <property type="match status" value="1"/>
</dbReference>
<organism evidence="3 4">
    <name type="scientific">Streptomyces apricus</name>
    <dbReference type="NCBI Taxonomy" id="1828112"/>
    <lineage>
        <taxon>Bacteria</taxon>
        <taxon>Bacillati</taxon>
        <taxon>Actinomycetota</taxon>
        <taxon>Actinomycetes</taxon>
        <taxon>Kitasatosporales</taxon>
        <taxon>Streptomycetaceae</taxon>
        <taxon>Streptomyces</taxon>
    </lineage>
</organism>
<dbReference type="GO" id="GO:0043856">
    <property type="term" value="F:anti-sigma factor antagonist activity"/>
    <property type="evidence" value="ECO:0007669"/>
    <property type="project" value="TreeGrafter"/>
</dbReference>
<dbReference type="AlphaFoldDB" id="A0A5B0AL80"/>
<dbReference type="Gene3D" id="3.30.750.24">
    <property type="entry name" value="STAS domain"/>
    <property type="match status" value="1"/>
</dbReference>
<feature type="domain" description="STAS" evidence="2">
    <location>
        <begin position="80"/>
        <end position="175"/>
    </location>
</feature>
<proteinExistence type="predicted"/>